<reference evidence="1" key="1">
    <citation type="journal article" date="2021" name="Proc. Natl. Acad. Sci. U.S.A.">
        <title>A Catalog of Tens of Thousands of Viruses from Human Metagenomes Reveals Hidden Associations with Chronic Diseases.</title>
        <authorList>
            <person name="Tisza M.J."/>
            <person name="Buck C.B."/>
        </authorList>
    </citation>
    <scope>NUCLEOTIDE SEQUENCE</scope>
    <source>
        <strain evidence="1">CtkzC12</strain>
    </source>
</reference>
<accession>A0A8S5LVV5</accession>
<proteinExistence type="predicted"/>
<dbReference type="EMBL" id="BK014750">
    <property type="protein sequence ID" value="DAD74040.1"/>
    <property type="molecule type" value="Genomic_DNA"/>
</dbReference>
<organism evidence="1">
    <name type="scientific">Siphoviridae sp. ctkzC12</name>
    <dbReference type="NCBI Taxonomy" id="2826446"/>
    <lineage>
        <taxon>Viruses</taxon>
        <taxon>Duplodnaviria</taxon>
        <taxon>Heunggongvirae</taxon>
        <taxon>Uroviricota</taxon>
        <taxon>Caudoviricetes</taxon>
    </lineage>
</organism>
<sequence>MSENKFFKIIKTTPNQVMFILHSISNPSLSKLIRLTDRIPEQTVPADWALDLFLNEENYQLFKKGCITVNDVEALKAAAIEAGVYFGDELDFTPAKVDDTKQILEIIKTGNRSKILKAIEQYGEEKVKTVVMSNAKDLTSGVIQMLEGIFKIQLTMDIE</sequence>
<name>A0A8S5LVV5_9CAUD</name>
<evidence type="ECO:0000313" key="1">
    <source>
        <dbReference type="EMBL" id="DAD74040.1"/>
    </source>
</evidence>
<protein>
    <submittedName>
        <fullName evidence="1">Uncharacterized protein</fullName>
    </submittedName>
</protein>